<dbReference type="InterPro" id="IPR001715">
    <property type="entry name" value="CH_dom"/>
</dbReference>
<dbReference type="AlphaFoldDB" id="A0A6B2KZD0"/>
<dbReference type="PROSITE" id="PS50021">
    <property type="entry name" value="CH"/>
    <property type="match status" value="2"/>
</dbReference>
<dbReference type="SMART" id="SM00557">
    <property type="entry name" value="IG_FLMN"/>
    <property type="match status" value="4"/>
</dbReference>
<dbReference type="InterPro" id="IPR017868">
    <property type="entry name" value="Filamin/ABP280_repeat-like"/>
</dbReference>
<dbReference type="InterPro" id="IPR044801">
    <property type="entry name" value="Filamin"/>
</dbReference>
<evidence type="ECO:0000256" key="1">
    <source>
        <dbReference type="ARBA" id="ARBA00022737"/>
    </source>
</evidence>
<dbReference type="SMART" id="SM00033">
    <property type="entry name" value="CH"/>
    <property type="match status" value="2"/>
</dbReference>
<accession>A0A6B2KZD0</accession>
<evidence type="ECO:0000256" key="2">
    <source>
        <dbReference type="PROSITE-ProRule" id="PRU00087"/>
    </source>
</evidence>
<sequence>MRCSDSLEEEFKDGVLLHALLTICSGKQLPKITPKPKVQIQKLENVTKTLKWMQQNGIKLVATGSEDIHYGRTKYVLGMVWTLILYYQLDSSEDEEELGMSMRSALLEWCNNILQPQGITVKNFTDHWKDGRAFSGLVNALQPNTIDLASVVPETSVENLTVAFNKAHELFQFPKMLEAEELVQYQDELSIITYVSYFRAYLSKFAAFAGTTYAEGPGLTEALAFKPAEFTIFACDQNGERVSRGGAFIRLSLKDKRTEKECGRFSVKDHLDGTYSVSYETDKFGTKGNFELHVKVGNSHIKDSPFMPEIIPGEADPSKCVAFGPGVGYAKAGELTEFTVQTKDLKGDNLRKGGTTLMASLKGPGVDIPVAVVDNADGTYSCSYQTENASDLKLHIYAKTDAFGTGPIANSPYSVKVGPGMASAINTIATGEGLTQAVSGLESTFTVISYDKYGNKVSMGGSIIEGEITQQNLSYPLKVVDNEDGTYTVSYTPLKSGAFDLNVKIGDMSIKGAPFTVSVNPGEVTEENTDIQFLPTAIAGVTGATLYTQDEQHNLLLKGGQKVHAVLLPKHSISISAVDNQNGSYDVVFPPEARGKFKVEVKVNGREVPKGTWDVNVAGVAVSEDTKANIAKAFPRSKGIVERLLENATEEERGLILSELLQK</sequence>
<protein>
    <recommendedName>
        <fullName evidence="3">Calponin-homology (CH) domain-containing protein</fullName>
    </recommendedName>
</protein>
<dbReference type="SUPFAM" id="SSF47576">
    <property type="entry name" value="Calponin-homology domain, CH-domain"/>
    <property type="match status" value="1"/>
</dbReference>
<dbReference type="InterPro" id="IPR036872">
    <property type="entry name" value="CH_dom_sf"/>
</dbReference>
<evidence type="ECO:0000259" key="3">
    <source>
        <dbReference type="PROSITE" id="PS50021"/>
    </source>
</evidence>
<dbReference type="Pfam" id="PF00630">
    <property type="entry name" value="Filamin"/>
    <property type="match status" value="4"/>
</dbReference>
<dbReference type="InterPro" id="IPR013783">
    <property type="entry name" value="Ig-like_fold"/>
</dbReference>
<feature type="repeat" description="Filamin" evidence="2">
    <location>
        <begin position="419"/>
        <end position="519"/>
    </location>
</feature>
<dbReference type="PANTHER" id="PTHR38537">
    <property type="entry name" value="JITTERBUG, ISOFORM N"/>
    <property type="match status" value="1"/>
</dbReference>
<dbReference type="GO" id="GO:0051015">
    <property type="term" value="F:actin filament binding"/>
    <property type="evidence" value="ECO:0007669"/>
    <property type="project" value="InterPro"/>
</dbReference>
<dbReference type="PROSITE" id="PS50194">
    <property type="entry name" value="FILAMIN_REPEAT"/>
    <property type="match status" value="4"/>
</dbReference>
<dbReference type="SUPFAM" id="SSF81296">
    <property type="entry name" value="E set domains"/>
    <property type="match status" value="4"/>
</dbReference>
<dbReference type="Gene3D" id="2.60.40.10">
    <property type="entry name" value="Immunoglobulins"/>
    <property type="match status" value="4"/>
</dbReference>
<feature type="domain" description="Calponin-homology (CH)" evidence="3">
    <location>
        <begin position="100"/>
        <end position="203"/>
    </location>
</feature>
<dbReference type="GO" id="GO:0030036">
    <property type="term" value="P:actin cytoskeleton organization"/>
    <property type="evidence" value="ECO:0007669"/>
    <property type="project" value="InterPro"/>
</dbReference>
<reference evidence="4" key="1">
    <citation type="journal article" date="2020" name="J. Eukaryot. Microbiol.">
        <title>De novo Sequencing, Assembly and Annotation of the Transcriptome for the Free-Living Testate Amoeba Arcella intermedia.</title>
        <authorList>
            <person name="Ribeiro G.M."/>
            <person name="Porfirio-Sousa A.L."/>
            <person name="Maurer-Alcala X.X."/>
            <person name="Katz L.A."/>
            <person name="Lahr D.J.G."/>
        </authorList>
    </citation>
    <scope>NUCLEOTIDE SEQUENCE</scope>
</reference>
<evidence type="ECO:0000313" key="4">
    <source>
        <dbReference type="EMBL" id="NDV29965.1"/>
    </source>
</evidence>
<name>A0A6B2KZD0_9EUKA</name>
<feature type="domain" description="Calponin-homology (CH)" evidence="3">
    <location>
        <begin position="1"/>
        <end position="88"/>
    </location>
</feature>
<dbReference type="Gene3D" id="1.10.418.10">
    <property type="entry name" value="Calponin-like domain"/>
    <property type="match status" value="2"/>
</dbReference>
<organism evidence="4">
    <name type="scientific">Arcella intermedia</name>
    <dbReference type="NCBI Taxonomy" id="1963864"/>
    <lineage>
        <taxon>Eukaryota</taxon>
        <taxon>Amoebozoa</taxon>
        <taxon>Tubulinea</taxon>
        <taxon>Elardia</taxon>
        <taxon>Arcellinida</taxon>
        <taxon>Sphaerothecina</taxon>
        <taxon>Arcellidae</taxon>
        <taxon>Arcella</taxon>
    </lineage>
</organism>
<keyword evidence="1" id="KW-0677">Repeat</keyword>
<dbReference type="Pfam" id="PF00307">
    <property type="entry name" value="CH"/>
    <property type="match status" value="2"/>
</dbReference>
<dbReference type="EMBL" id="GIBP01000996">
    <property type="protein sequence ID" value="NDV29965.1"/>
    <property type="molecule type" value="Transcribed_RNA"/>
</dbReference>
<feature type="repeat" description="Filamin" evidence="2">
    <location>
        <begin position="312"/>
        <end position="417"/>
    </location>
</feature>
<dbReference type="InterPro" id="IPR014756">
    <property type="entry name" value="Ig_E-set"/>
</dbReference>
<feature type="repeat" description="Filamin" evidence="2">
    <location>
        <begin position="204"/>
        <end position="310"/>
    </location>
</feature>
<proteinExistence type="predicted"/>
<feature type="repeat" description="Filamin" evidence="2">
    <location>
        <begin position="566"/>
        <end position="617"/>
    </location>
</feature>
<dbReference type="PANTHER" id="PTHR38537:SF8">
    <property type="entry name" value="FILAMIN-A"/>
    <property type="match status" value="1"/>
</dbReference>
<dbReference type="InterPro" id="IPR001298">
    <property type="entry name" value="Filamin/ABP280_rpt"/>
</dbReference>